<evidence type="ECO:0000256" key="8">
    <source>
        <dbReference type="ARBA" id="ARBA00023136"/>
    </source>
</evidence>
<organism evidence="11 12">
    <name type="scientific">Verticillium longisporum</name>
    <name type="common">Verticillium dahliae var. longisporum</name>
    <dbReference type="NCBI Taxonomy" id="100787"/>
    <lineage>
        <taxon>Eukaryota</taxon>
        <taxon>Fungi</taxon>
        <taxon>Dikarya</taxon>
        <taxon>Ascomycota</taxon>
        <taxon>Pezizomycotina</taxon>
        <taxon>Sordariomycetes</taxon>
        <taxon>Hypocreomycetidae</taxon>
        <taxon>Glomerellales</taxon>
        <taxon>Plectosphaerellaceae</taxon>
        <taxon>Verticillium</taxon>
    </lineage>
</organism>
<evidence type="ECO:0000256" key="5">
    <source>
        <dbReference type="ARBA" id="ARBA00022679"/>
    </source>
</evidence>
<keyword evidence="5 11" id="KW-0808">Transferase</keyword>
<dbReference type="GO" id="GO:0006744">
    <property type="term" value="P:ubiquinone biosynthetic process"/>
    <property type="evidence" value="ECO:0007669"/>
    <property type="project" value="TreeGrafter"/>
</dbReference>
<dbReference type="Gene3D" id="1.20.120.1780">
    <property type="entry name" value="UbiA prenyltransferase"/>
    <property type="match status" value="1"/>
</dbReference>
<comment type="subcellular location">
    <subcellularLocation>
        <location evidence="2">Membrane</location>
        <topology evidence="2">Multi-pass membrane protein</topology>
    </subcellularLocation>
</comment>
<dbReference type="CDD" id="cd13959">
    <property type="entry name" value="PT_UbiA_COQ2"/>
    <property type="match status" value="1"/>
</dbReference>
<dbReference type="FunFam" id="1.10.357.140:FF:000008">
    <property type="entry name" value="4-hydroxybenzoate octaprenyltransferase"/>
    <property type="match status" value="1"/>
</dbReference>
<name>A0A8I3AGQ3_VERLO</name>
<evidence type="ECO:0000256" key="2">
    <source>
        <dbReference type="ARBA" id="ARBA00004141"/>
    </source>
</evidence>
<evidence type="ECO:0000256" key="6">
    <source>
        <dbReference type="ARBA" id="ARBA00022692"/>
    </source>
</evidence>
<dbReference type="InterPro" id="IPR000537">
    <property type="entry name" value="UbiA_prenyltransferase"/>
</dbReference>
<protein>
    <recommendedName>
        <fullName evidence="9">Diterpenoid pyrone biosynthesis cluster protein C</fullName>
    </recommendedName>
</protein>
<feature type="transmembrane region" description="Helical" evidence="10">
    <location>
        <begin position="285"/>
        <end position="304"/>
    </location>
</feature>
<dbReference type="Pfam" id="PF01040">
    <property type="entry name" value="UbiA"/>
    <property type="match status" value="1"/>
</dbReference>
<feature type="transmembrane region" description="Helical" evidence="10">
    <location>
        <begin position="38"/>
        <end position="57"/>
    </location>
</feature>
<dbReference type="PANTHER" id="PTHR11048">
    <property type="entry name" value="PRENYLTRANSFERASES"/>
    <property type="match status" value="1"/>
</dbReference>
<evidence type="ECO:0000256" key="1">
    <source>
        <dbReference type="ARBA" id="ARBA00001946"/>
    </source>
</evidence>
<dbReference type="OrthoDB" id="18170at2759"/>
<comment type="caution">
    <text evidence="11">The sequence shown here is derived from an EMBL/GenBank/DDBJ whole genome shotgun (WGS) entry which is preliminary data.</text>
</comment>
<dbReference type="SMR" id="A0A8I3AGQ3"/>
<sequence length="354" mass="38627">MDEVKIYSRPSHGIFRFIPDAWVPYAELMRLDRQSGFWAFYWHYLIGLGFAINIPPFSSDLDLKALVLLAAYLGLWTITFRGITCTWNDNLDQDFDRQVTRCRLRPIPRGAVTTAQAHIFTAALIALGACILYPLGDSTRAHAVVDGVLLFIYPLLKRCTNYPQVELGFGLSYAVFMVAAMLGKDPLAPLLDQSSLDLSAGVSKVLGAPLAQSAACLYFAGIIWTVIFDTIYAHQDYTDDLKAGVKGLAVRLGRKGTKPACYIATAMQVYFLVAAGQLAGFGASYYAISCGVTALLLARMIWVVDLEDSNSCAWAFGPGSSYVGTAIFAGLLTEFFAKKHGYGLIGLGRLHGLD</sequence>
<evidence type="ECO:0000256" key="3">
    <source>
        <dbReference type="ARBA" id="ARBA00004721"/>
    </source>
</evidence>
<dbReference type="PANTHER" id="PTHR11048:SF39">
    <property type="entry name" value="POLYPRENYL TRANSFERASE AUSN"/>
    <property type="match status" value="1"/>
</dbReference>
<dbReference type="GO" id="GO:0005743">
    <property type="term" value="C:mitochondrial inner membrane"/>
    <property type="evidence" value="ECO:0007669"/>
    <property type="project" value="TreeGrafter"/>
</dbReference>
<keyword evidence="7 10" id="KW-1133">Transmembrane helix</keyword>
<gene>
    <name evidence="11" type="ORF">HYQ45_016367</name>
</gene>
<evidence type="ECO:0000313" key="12">
    <source>
        <dbReference type="Proteomes" id="UP000689129"/>
    </source>
</evidence>
<dbReference type="GO" id="GO:0008412">
    <property type="term" value="F:4-hydroxybenzoate polyprenyltransferase activity"/>
    <property type="evidence" value="ECO:0007669"/>
    <property type="project" value="TreeGrafter"/>
</dbReference>
<comment type="cofactor">
    <cofactor evidence="1">
        <name>Mg(2+)</name>
        <dbReference type="ChEBI" id="CHEBI:18420"/>
    </cofactor>
</comment>
<comment type="pathway">
    <text evidence="3">Secondary metabolite biosynthesis; terpenoid biosynthesis.</text>
</comment>
<proteinExistence type="inferred from homology"/>
<feature type="transmembrane region" description="Helical" evidence="10">
    <location>
        <begin position="165"/>
        <end position="183"/>
    </location>
</feature>
<comment type="similarity">
    <text evidence="4">Belongs to the UbiA prenyltransferase family.</text>
</comment>
<feature type="transmembrane region" description="Helical" evidence="10">
    <location>
        <begin position="63"/>
        <end position="83"/>
    </location>
</feature>
<accession>A0A8I3AGQ3</accession>
<dbReference type="InterPro" id="IPR044878">
    <property type="entry name" value="UbiA_sf"/>
</dbReference>
<evidence type="ECO:0000313" key="11">
    <source>
        <dbReference type="EMBL" id="KAG7115339.1"/>
    </source>
</evidence>
<reference evidence="11" key="1">
    <citation type="journal article" date="2021" name="Mol. Plant Pathol.">
        <title>A 20-kb lineage-specific genomic region tames virulence in pathogenic amphidiploid Verticillium longisporum.</title>
        <authorList>
            <person name="Harting R."/>
            <person name="Starke J."/>
            <person name="Kusch H."/>
            <person name="Poggeler S."/>
            <person name="Maurus I."/>
            <person name="Schluter R."/>
            <person name="Landesfeind M."/>
            <person name="Bulla I."/>
            <person name="Nowrousian M."/>
            <person name="de Jonge R."/>
            <person name="Stahlhut G."/>
            <person name="Hoff K.J."/>
            <person name="Asshauer K.P."/>
            <person name="Thurmer A."/>
            <person name="Stanke M."/>
            <person name="Daniel R."/>
            <person name="Morgenstern B."/>
            <person name="Thomma B.P.H.J."/>
            <person name="Kronstad J.W."/>
            <person name="Braus-Stromeyer S.A."/>
            <person name="Braus G.H."/>
        </authorList>
    </citation>
    <scope>NUCLEOTIDE SEQUENCE</scope>
    <source>
        <strain evidence="11">Vl32</strain>
    </source>
</reference>
<evidence type="ECO:0000256" key="10">
    <source>
        <dbReference type="SAM" id="Phobius"/>
    </source>
</evidence>
<feature type="transmembrane region" description="Helical" evidence="10">
    <location>
        <begin position="140"/>
        <end position="156"/>
    </location>
</feature>
<dbReference type="EMBL" id="JAEMWZ010000482">
    <property type="protein sequence ID" value="KAG7115339.1"/>
    <property type="molecule type" value="Genomic_DNA"/>
</dbReference>
<dbReference type="AlphaFoldDB" id="A0A8I3AGQ3"/>
<evidence type="ECO:0000256" key="4">
    <source>
        <dbReference type="ARBA" id="ARBA00005985"/>
    </source>
</evidence>
<feature type="transmembrane region" description="Helical" evidence="10">
    <location>
        <begin position="210"/>
        <end position="232"/>
    </location>
</feature>
<evidence type="ECO:0000256" key="9">
    <source>
        <dbReference type="ARBA" id="ARBA00075214"/>
    </source>
</evidence>
<dbReference type="FunFam" id="1.20.120.1780:FF:000001">
    <property type="entry name" value="4-hydroxybenzoate octaprenyltransferase"/>
    <property type="match status" value="1"/>
</dbReference>
<feature type="transmembrane region" description="Helical" evidence="10">
    <location>
        <begin position="111"/>
        <end position="134"/>
    </location>
</feature>
<keyword evidence="6 10" id="KW-0812">Transmembrane</keyword>
<dbReference type="InterPro" id="IPR039653">
    <property type="entry name" value="Prenyltransferase"/>
</dbReference>
<keyword evidence="8 10" id="KW-0472">Membrane</keyword>
<evidence type="ECO:0000256" key="7">
    <source>
        <dbReference type="ARBA" id="ARBA00022989"/>
    </source>
</evidence>
<dbReference type="Proteomes" id="UP000689129">
    <property type="component" value="Unassembled WGS sequence"/>
</dbReference>
<dbReference type="Gene3D" id="1.10.357.140">
    <property type="entry name" value="UbiA prenyltransferase"/>
    <property type="match status" value="1"/>
</dbReference>